<evidence type="ECO:0000313" key="17">
    <source>
        <dbReference type="EMBL" id="RVT90020.1"/>
    </source>
</evidence>
<evidence type="ECO:0000256" key="5">
    <source>
        <dbReference type="ARBA" id="ARBA00022553"/>
    </source>
</evidence>
<dbReference type="Gene3D" id="1.10.287.130">
    <property type="match status" value="1"/>
</dbReference>
<keyword evidence="6" id="KW-0808">Transferase</keyword>
<dbReference type="SMART" id="SM00304">
    <property type="entry name" value="HAMP"/>
    <property type="match status" value="1"/>
</dbReference>
<protein>
    <recommendedName>
        <fullName evidence="3">histidine kinase</fullName>
        <ecNumber evidence="3">2.7.13.3</ecNumber>
    </recommendedName>
</protein>
<dbReference type="GO" id="GO:0005886">
    <property type="term" value="C:plasma membrane"/>
    <property type="evidence" value="ECO:0007669"/>
    <property type="project" value="UniProtKB-SubCell"/>
</dbReference>
<dbReference type="InterPro" id="IPR003594">
    <property type="entry name" value="HATPase_dom"/>
</dbReference>
<evidence type="ECO:0000256" key="12">
    <source>
        <dbReference type="ARBA" id="ARBA00023012"/>
    </source>
</evidence>
<sequence>MTRQLTLLMRLALIVAMALSVVWILMIGAYFRQDFAQRMALRPAPERIAALAGLLEGLPAEGRAALLLAVGTEEFQVHLVPAGEAVPPRYDAALLAGYAAAMPGRALSLAQPPLPDRWFPRLSNLPRNAMQLRVGLAGGQVLVVDTRAPVPVTALGVPVGFGAGLFGTLVALVALLIMQRETRPLARLAAAADRMDLAGPPVPLPEVRRSAPEIRAVVGAFARMQERLSGLLQARMALLGGIAHDVRSFATRLRLRIDALPDAAERERAETDIADMIRLLDDALLSSRAGAGELAQEMVELPALLRAEVDDRLAQGARATLALDVPEWLVVLGDPLALRRVVANLVGNALAYGHAAHLGLRTEGEEAVLTVDDEGPGIPPDQRLAMLEPFTRLDASRNRRTGGAGLGLAIARGLLEAHGGRLAILDAPDGGARMEVRLPVFR</sequence>
<comment type="catalytic activity">
    <reaction evidence="1">
        <text>ATP + protein L-histidine = ADP + protein N-phospho-L-histidine.</text>
        <dbReference type="EC" id="2.7.13.3"/>
    </reaction>
</comment>
<dbReference type="InterPro" id="IPR036097">
    <property type="entry name" value="HisK_dim/P_sf"/>
</dbReference>
<evidence type="ECO:0000256" key="11">
    <source>
        <dbReference type="ARBA" id="ARBA00022989"/>
    </source>
</evidence>
<evidence type="ECO:0000259" key="15">
    <source>
        <dbReference type="PROSITE" id="PS50109"/>
    </source>
</evidence>
<keyword evidence="13 14" id="KW-0472">Membrane</keyword>
<dbReference type="Pfam" id="PF02518">
    <property type="entry name" value="HATPase_c"/>
    <property type="match status" value="1"/>
</dbReference>
<reference evidence="17 18" key="1">
    <citation type="submission" date="2019-01" db="EMBL/GenBank/DDBJ databases">
        <authorList>
            <person name="Chen W.-M."/>
        </authorList>
    </citation>
    <scope>NUCLEOTIDE SEQUENCE [LARGE SCALE GENOMIC DNA]</scope>
    <source>
        <strain evidence="17 18">CCP-6</strain>
    </source>
</reference>
<keyword evidence="11 14" id="KW-1133">Transmembrane helix</keyword>
<evidence type="ECO:0000256" key="13">
    <source>
        <dbReference type="ARBA" id="ARBA00023136"/>
    </source>
</evidence>
<feature type="domain" description="HAMP" evidence="16">
    <location>
        <begin position="179"/>
        <end position="233"/>
    </location>
</feature>
<evidence type="ECO:0000313" key="18">
    <source>
        <dbReference type="Proteomes" id="UP000282957"/>
    </source>
</evidence>
<dbReference type="SUPFAM" id="SSF55874">
    <property type="entry name" value="ATPase domain of HSP90 chaperone/DNA topoisomerase II/histidine kinase"/>
    <property type="match status" value="1"/>
</dbReference>
<evidence type="ECO:0000256" key="14">
    <source>
        <dbReference type="SAM" id="Phobius"/>
    </source>
</evidence>
<dbReference type="InterPro" id="IPR036890">
    <property type="entry name" value="HATPase_C_sf"/>
</dbReference>
<evidence type="ECO:0000256" key="2">
    <source>
        <dbReference type="ARBA" id="ARBA00004429"/>
    </source>
</evidence>
<keyword evidence="4" id="KW-1003">Cell membrane</keyword>
<keyword evidence="8" id="KW-0547">Nucleotide-binding</keyword>
<evidence type="ECO:0000256" key="1">
    <source>
        <dbReference type="ARBA" id="ARBA00000085"/>
    </source>
</evidence>
<evidence type="ECO:0000256" key="7">
    <source>
        <dbReference type="ARBA" id="ARBA00022692"/>
    </source>
</evidence>
<dbReference type="SMART" id="SM00387">
    <property type="entry name" value="HATPase_c"/>
    <property type="match status" value="1"/>
</dbReference>
<keyword evidence="7 14" id="KW-0812">Transmembrane</keyword>
<name>A0A437LXB2_9PROT</name>
<keyword evidence="12" id="KW-0902">Two-component regulatory system</keyword>
<dbReference type="Pfam" id="PF00672">
    <property type="entry name" value="HAMP"/>
    <property type="match status" value="1"/>
</dbReference>
<dbReference type="Proteomes" id="UP000282957">
    <property type="component" value="Unassembled WGS sequence"/>
</dbReference>
<dbReference type="SUPFAM" id="SSF47384">
    <property type="entry name" value="Homodimeric domain of signal transducing histidine kinase"/>
    <property type="match status" value="1"/>
</dbReference>
<dbReference type="InterPro" id="IPR004358">
    <property type="entry name" value="Sig_transdc_His_kin-like_C"/>
</dbReference>
<evidence type="ECO:0000256" key="9">
    <source>
        <dbReference type="ARBA" id="ARBA00022777"/>
    </source>
</evidence>
<dbReference type="EC" id="2.7.13.3" evidence="3"/>
<dbReference type="InterPro" id="IPR050980">
    <property type="entry name" value="2C_sensor_his_kinase"/>
</dbReference>
<accession>A0A437LXB2</accession>
<evidence type="ECO:0000256" key="4">
    <source>
        <dbReference type="ARBA" id="ARBA00022519"/>
    </source>
</evidence>
<keyword evidence="9" id="KW-0418">Kinase</keyword>
<dbReference type="InterPro" id="IPR003660">
    <property type="entry name" value="HAMP_dom"/>
</dbReference>
<evidence type="ECO:0000256" key="6">
    <source>
        <dbReference type="ARBA" id="ARBA00022679"/>
    </source>
</evidence>
<feature type="transmembrane region" description="Helical" evidence="14">
    <location>
        <begin position="7"/>
        <end position="31"/>
    </location>
</feature>
<dbReference type="GO" id="GO:0005524">
    <property type="term" value="F:ATP binding"/>
    <property type="evidence" value="ECO:0007669"/>
    <property type="project" value="UniProtKB-KW"/>
</dbReference>
<evidence type="ECO:0000256" key="10">
    <source>
        <dbReference type="ARBA" id="ARBA00022840"/>
    </source>
</evidence>
<dbReference type="Gene3D" id="3.30.565.10">
    <property type="entry name" value="Histidine kinase-like ATPase, C-terminal domain"/>
    <property type="match status" value="1"/>
</dbReference>
<comment type="subcellular location">
    <subcellularLocation>
        <location evidence="2">Cell inner membrane</location>
        <topology evidence="2">Multi-pass membrane protein</topology>
    </subcellularLocation>
</comment>
<dbReference type="GO" id="GO:0000155">
    <property type="term" value="F:phosphorelay sensor kinase activity"/>
    <property type="evidence" value="ECO:0007669"/>
    <property type="project" value="InterPro"/>
</dbReference>
<organism evidence="17 18">
    <name type="scientific">Rhodovarius crocodyli</name>
    <dbReference type="NCBI Taxonomy" id="1979269"/>
    <lineage>
        <taxon>Bacteria</taxon>
        <taxon>Pseudomonadati</taxon>
        <taxon>Pseudomonadota</taxon>
        <taxon>Alphaproteobacteria</taxon>
        <taxon>Acetobacterales</taxon>
        <taxon>Roseomonadaceae</taxon>
        <taxon>Rhodovarius</taxon>
    </lineage>
</organism>
<dbReference type="PROSITE" id="PS50885">
    <property type="entry name" value="HAMP"/>
    <property type="match status" value="1"/>
</dbReference>
<keyword evidence="10" id="KW-0067">ATP-binding</keyword>
<dbReference type="PRINTS" id="PR00344">
    <property type="entry name" value="BCTRLSENSOR"/>
</dbReference>
<evidence type="ECO:0000256" key="8">
    <source>
        <dbReference type="ARBA" id="ARBA00022741"/>
    </source>
</evidence>
<proteinExistence type="predicted"/>
<dbReference type="PROSITE" id="PS50109">
    <property type="entry name" value="HIS_KIN"/>
    <property type="match status" value="1"/>
</dbReference>
<keyword evidence="18" id="KW-1185">Reference proteome</keyword>
<dbReference type="PANTHER" id="PTHR44936">
    <property type="entry name" value="SENSOR PROTEIN CREC"/>
    <property type="match status" value="1"/>
</dbReference>
<comment type="caution">
    <text evidence="17">The sequence shown here is derived from an EMBL/GenBank/DDBJ whole genome shotgun (WGS) entry which is preliminary data.</text>
</comment>
<dbReference type="EMBL" id="SACL01000015">
    <property type="protein sequence ID" value="RVT90020.1"/>
    <property type="molecule type" value="Genomic_DNA"/>
</dbReference>
<feature type="transmembrane region" description="Helical" evidence="14">
    <location>
        <begin position="155"/>
        <end position="178"/>
    </location>
</feature>
<evidence type="ECO:0000256" key="3">
    <source>
        <dbReference type="ARBA" id="ARBA00012438"/>
    </source>
</evidence>
<keyword evidence="5" id="KW-0597">Phosphoprotein</keyword>
<dbReference type="InterPro" id="IPR005467">
    <property type="entry name" value="His_kinase_dom"/>
</dbReference>
<dbReference type="RefSeq" id="WP_127790202.1">
    <property type="nucleotide sequence ID" value="NZ_SACL01000015.1"/>
</dbReference>
<feature type="domain" description="Histidine kinase" evidence="15">
    <location>
        <begin position="241"/>
        <end position="442"/>
    </location>
</feature>
<dbReference type="AlphaFoldDB" id="A0A437LXB2"/>
<dbReference type="PANTHER" id="PTHR44936:SF5">
    <property type="entry name" value="SENSOR HISTIDINE KINASE ENVZ"/>
    <property type="match status" value="1"/>
</dbReference>
<gene>
    <name evidence="17" type="ORF">EOD42_24345</name>
</gene>
<dbReference type="CDD" id="cd00075">
    <property type="entry name" value="HATPase"/>
    <property type="match status" value="1"/>
</dbReference>
<evidence type="ECO:0000259" key="16">
    <source>
        <dbReference type="PROSITE" id="PS50885"/>
    </source>
</evidence>
<dbReference type="OrthoDB" id="9804645at2"/>
<keyword evidence="4" id="KW-0997">Cell inner membrane</keyword>